<keyword evidence="3" id="KW-1185">Reference proteome</keyword>
<dbReference type="AlphaFoldDB" id="A0A3N4GTE3"/>
<evidence type="ECO:0000313" key="3">
    <source>
        <dbReference type="Proteomes" id="UP000267536"/>
    </source>
</evidence>
<evidence type="ECO:0008006" key="4">
    <source>
        <dbReference type="Google" id="ProtNLM"/>
    </source>
</evidence>
<organism evidence="2 3">
    <name type="scientific">Gordonia oryzae</name>
    <dbReference type="NCBI Taxonomy" id="2487349"/>
    <lineage>
        <taxon>Bacteria</taxon>
        <taxon>Bacillati</taxon>
        <taxon>Actinomycetota</taxon>
        <taxon>Actinomycetes</taxon>
        <taxon>Mycobacteriales</taxon>
        <taxon>Gordoniaceae</taxon>
        <taxon>Gordonia</taxon>
    </lineage>
</organism>
<comment type="caution">
    <text evidence="2">The sequence shown here is derived from an EMBL/GenBank/DDBJ whole genome shotgun (WGS) entry which is preliminary data.</text>
</comment>
<keyword evidence="1" id="KW-0732">Signal</keyword>
<evidence type="ECO:0000313" key="2">
    <source>
        <dbReference type="EMBL" id="RPA64717.1"/>
    </source>
</evidence>
<gene>
    <name evidence="2" type="ORF">EF294_06195</name>
</gene>
<feature type="signal peptide" evidence="1">
    <location>
        <begin position="1"/>
        <end position="21"/>
    </location>
</feature>
<protein>
    <recommendedName>
        <fullName evidence="4">DUF2613 family protein</fullName>
    </recommendedName>
</protein>
<reference evidence="2 3" key="1">
    <citation type="submission" date="2018-11" db="EMBL/GenBank/DDBJ databases">
        <title>Draft genome sequence of Gordonia sp. RS15-1S isolated from rice stems.</title>
        <authorList>
            <person name="Muangham S."/>
        </authorList>
    </citation>
    <scope>NUCLEOTIDE SEQUENCE [LARGE SCALE GENOMIC DNA]</scope>
    <source>
        <strain evidence="2 3">RS15-1S</strain>
    </source>
</reference>
<proteinExistence type="predicted"/>
<accession>A0A3N4GTE3</accession>
<dbReference type="Proteomes" id="UP000267536">
    <property type="component" value="Unassembled WGS sequence"/>
</dbReference>
<name>A0A3N4GTE3_9ACTN</name>
<dbReference type="EMBL" id="RKMH01000004">
    <property type="protein sequence ID" value="RPA64717.1"/>
    <property type="molecule type" value="Genomic_DNA"/>
</dbReference>
<dbReference type="OrthoDB" id="9980746at2"/>
<dbReference type="RefSeq" id="WP_123926860.1">
    <property type="nucleotide sequence ID" value="NZ_JBPSDP010000004.1"/>
</dbReference>
<feature type="chain" id="PRO_5018101817" description="DUF2613 family protein" evidence="1">
    <location>
        <begin position="22"/>
        <end position="64"/>
    </location>
</feature>
<sequence length="64" mass="6477">MPNKYLLLIAVASAAAMSAVAAVFVVRRSRTELPPVSPTVPRVDNLGSADGIVNQGTAGGDVAL</sequence>
<evidence type="ECO:0000256" key="1">
    <source>
        <dbReference type="SAM" id="SignalP"/>
    </source>
</evidence>